<dbReference type="CDD" id="cd12148">
    <property type="entry name" value="fungal_TF_MHR"/>
    <property type="match status" value="1"/>
</dbReference>
<evidence type="ECO:0000256" key="1">
    <source>
        <dbReference type="ARBA" id="ARBA00022723"/>
    </source>
</evidence>
<name>A0A3D8QP52_9HELO</name>
<evidence type="ECO:0000256" key="5">
    <source>
        <dbReference type="ARBA" id="ARBA00023242"/>
    </source>
</evidence>
<evidence type="ECO:0000256" key="3">
    <source>
        <dbReference type="ARBA" id="ARBA00023125"/>
    </source>
</evidence>
<dbReference type="InterPro" id="IPR001138">
    <property type="entry name" value="Zn2Cys6_DnaBD"/>
</dbReference>
<dbReference type="InterPro" id="IPR007219">
    <property type="entry name" value="XnlR_reg_dom"/>
</dbReference>
<dbReference type="CDD" id="cd00067">
    <property type="entry name" value="GAL4"/>
    <property type="match status" value="1"/>
</dbReference>
<dbReference type="GO" id="GO:0000435">
    <property type="term" value="P:positive regulation of transcription from RNA polymerase II promoter by galactose"/>
    <property type="evidence" value="ECO:0007669"/>
    <property type="project" value="TreeGrafter"/>
</dbReference>
<dbReference type="GO" id="GO:0000978">
    <property type="term" value="F:RNA polymerase II cis-regulatory region sequence-specific DNA binding"/>
    <property type="evidence" value="ECO:0007669"/>
    <property type="project" value="TreeGrafter"/>
</dbReference>
<dbReference type="SUPFAM" id="SSF57701">
    <property type="entry name" value="Zn2/Cys6 DNA-binding domain"/>
    <property type="match status" value="1"/>
</dbReference>
<keyword evidence="2" id="KW-0805">Transcription regulation</keyword>
<accession>A0A3D8QP52</accession>
<feature type="region of interest" description="Disordered" evidence="6">
    <location>
        <begin position="684"/>
        <end position="703"/>
    </location>
</feature>
<dbReference type="SMART" id="SM00906">
    <property type="entry name" value="Fungal_trans"/>
    <property type="match status" value="1"/>
</dbReference>
<dbReference type="OrthoDB" id="3364175at2759"/>
<dbReference type="InterPro" id="IPR036864">
    <property type="entry name" value="Zn2-C6_fun-type_DNA-bd_sf"/>
</dbReference>
<comment type="caution">
    <text evidence="8">The sequence shown here is derived from an EMBL/GenBank/DDBJ whole genome shotgun (WGS) entry which is preliminary data.</text>
</comment>
<evidence type="ECO:0000256" key="4">
    <source>
        <dbReference type="ARBA" id="ARBA00023163"/>
    </source>
</evidence>
<dbReference type="STRING" id="1849047.A0A3D8QP52"/>
<feature type="compositionally biased region" description="Polar residues" evidence="6">
    <location>
        <begin position="171"/>
        <end position="185"/>
    </location>
</feature>
<dbReference type="Pfam" id="PF00172">
    <property type="entry name" value="Zn_clus"/>
    <property type="match status" value="1"/>
</dbReference>
<dbReference type="InterPro" id="IPR051127">
    <property type="entry name" value="Fungal_SecMet_Regulators"/>
</dbReference>
<dbReference type="Proteomes" id="UP000256645">
    <property type="component" value="Unassembled WGS sequence"/>
</dbReference>
<dbReference type="SMART" id="SM00066">
    <property type="entry name" value="GAL4"/>
    <property type="match status" value="1"/>
</dbReference>
<feature type="domain" description="Zn(2)-C6 fungal-type" evidence="7">
    <location>
        <begin position="32"/>
        <end position="64"/>
    </location>
</feature>
<reference evidence="8" key="1">
    <citation type="journal article" date="2018" name="IMA Fungus">
        <title>IMA Genome-F 9: Draft genome sequence of Annulohypoxylon stygium, Aspergillus mulundensis, Berkeleyomyces basicola (syn. Thielaviopsis basicola), Ceratocystis smalleyi, two Cercospora beticola strains, Coleophoma cylindrospora, Fusarium fracticaudum, Phialophora cf. hyalina, and Morchella septimelata.</title>
        <authorList>
            <person name="Wingfield B.D."/>
            <person name="Bills G.F."/>
            <person name="Dong Y."/>
            <person name="Huang W."/>
            <person name="Nel W.J."/>
            <person name="Swalarsk-Parry B.S."/>
            <person name="Vaghefi N."/>
            <person name="Wilken P.M."/>
            <person name="An Z."/>
            <person name="de Beer Z.W."/>
            <person name="De Vos L."/>
            <person name="Chen L."/>
            <person name="Duong T.A."/>
            <person name="Gao Y."/>
            <person name="Hammerbacher A."/>
            <person name="Kikkert J.R."/>
            <person name="Li Y."/>
            <person name="Li H."/>
            <person name="Li K."/>
            <person name="Li Q."/>
            <person name="Liu X."/>
            <person name="Ma X."/>
            <person name="Naidoo K."/>
            <person name="Pethybridge S.J."/>
            <person name="Sun J."/>
            <person name="Steenkamp E.T."/>
            <person name="van der Nest M.A."/>
            <person name="van Wyk S."/>
            <person name="Wingfield M.J."/>
            <person name="Xiong C."/>
            <person name="Yue Q."/>
            <person name="Zhang X."/>
        </authorList>
    </citation>
    <scope>NUCLEOTIDE SEQUENCE [LARGE SCALE GENOMIC DNA]</scope>
    <source>
        <strain evidence="8">BP6252</strain>
    </source>
</reference>
<dbReference type="PANTHER" id="PTHR47424:SF3">
    <property type="entry name" value="REGULATORY PROTEIN GAL4"/>
    <property type="match status" value="1"/>
</dbReference>
<dbReference type="GO" id="GO:0008270">
    <property type="term" value="F:zinc ion binding"/>
    <property type="evidence" value="ECO:0007669"/>
    <property type="project" value="InterPro"/>
</dbReference>
<keyword evidence="3" id="KW-0238">DNA-binding</keyword>
<keyword evidence="1" id="KW-0479">Metal-binding</keyword>
<feature type="region of interest" description="Disordered" evidence="6">
    <location>
        <begin position="171"/>
        <end position="192"/>
    </location>
</feature>
<evidence type="ECO:0000259" key="7">
    <source>
        <dbReference type="PROSITE" id="PS50048"/>
    </source>
</evidence>
<dbReference type="PROSITE" id="PS50048">
    <property type="entry name" value="ZN2_CY6_FUNGAL_2"/>
    <property type="match status" value="1"/>
</dbReference>
<gene>
    <name evidence="8" type="ORF">BP6252_11112</name>
</gene>
<dbReference type="GO" id="GO:0005634">
    <property type="term" value="C:nucleus"/>
    <property type="evidence" value="ECO:0007669"/>
    <property type="project" value="TreeGrafter"/>
</dbReference>
<dbReference type="Pfam" id="PF04082">
    <property type="entry name" value="Fungal_trans"/>
    <property type="match status" value="1"/>
</dbReference>
<evidence type="ECO:0000256" key="2">
    <source>
        <dbReference type="ARBA" id="ARBA00023015"/>
    </source>
</evidence>
<dbReference type="Gene3D" id="4.10.240.10">
    <property type="entry name" value="Zn(2)-C6 fungal-type DNA-binding domain"/>
    <property type="match status" value="1"/>
</dbReference>
<dbReference type="PANTHER" id="PTHR47424">
    <property type="entry name" value="REGULATORY PROTEIN GAL4"/>
    <property type="match status" value="1"/>
</dbReference>
<keyword evidence="9" id="KW-1185">Reference proteome</keyword>
<feature type="compositionally biased region" description="Basic and acidic residues" evidence="6">
    <location>
        <begin position="684"/>
        <end position="694"/>
    </location>
</feature>
<proteinExistence type="predicted"/>
<dbReference type="PROSITE" id="PS00463">
    <property type="entry name" value="ZN2_CY6_FUNGAL_1"/>
    <property type="match status" value="1"/>
</dbReference>
<keyword evidence="5" id="KW-0539">Nucleus</keyword>
<sequence length="744" mass="83109">MSSIQILCHNTRSPGVVFPAMQAQKRRKIRLACGPCRDRKTRCDGGQPVCKSCETRGMEGKCSYEKGSLRANLPVAEIESRLRRLEQGELPRVMAGNHNQTEQQPKKASALPVETHLSIPPDSPFGASGNSATFNINQTLAGTNLNPETSLHGASSNVAFISLVKDAVNLPAQSSGEKGPNTTDNLGDPEALSTLKMPPTMSFIVLPERQVADALVECFKENIHPVFPVMHWPSFLRSYESLWFPSQKENHTPYNDEFGKAVFHSTVNIIFALGCQYYDRFSPEKSIDLAHEFYERSRKLTAIDCLDTLSISILQMLLLTGVYLKSTRYANRCWNVIGVALRVAQSLGLHQQRNSTQNESQLTREMKRRVWYCCIALDKVTATTFGRPKLLSKPGIGDAPEAIDDEFLQQEGEGQQPCGLPARMACTAYSYGLFDILDDVLSTFYSQNSSVDSNACPNDLRRTSLQSLFDVLTMNSRLDDLVNGIPSHLKMETDLGIYEERLRKCFELQRGVLYCRCLYIRLLMLRPWLLSAIPNDTKPSETPGTYSTPLDHNSSIEIKKLCVFTAQSIVDILCDSLDRPPQKATWHAVYCMFSMFLDKIITLHASFLLAYSDVAVSFAAATVLLAGALCPEISVDLESSVNIVYWNKILKVLSYNKVQLYCTNPSIELLEACRTQILNAKHKGDQNKDQDKQLGHTIPVGPMSGPPVDWTASEDLAFYDLMNFDPLGESWFQDQATTGFDNWP</sequence>
<evidence type="ECO:0000313" key="9">
    <source>
        <dbReference type="Proteomes" id="UP000256645"/>
    </source>
</evidence>
<evidence type="ECO:0000313" key="8">
    <source>
        <dbReference type="EMBL" id="RDW63567.1"/>
    </source>
</evidence>
<dbReference type="GO" id="GO:0006351">
    <property type="term" value="P:DNA-templated transcription"/>
    <property type="evidence" value="ECO:0007669"/>
    <property type="project" value="InterPro"/>
</dbReference>
<protein>
    <recommendedName>
        <fullName evidence="7">Zn(2)-C6 fungal-type domain-containing protein</fullName>
    </recommendedName>
</protein>
<organism evidence="8 9">
    <name type="scientific">Coleophoma cylindrospora</name>
    <dbReference type="NCBI Taxonomy" id="1849047"/>
    <lineage>
        <taxon>Eukaryota</taxon>
        <taxon>Fungi</taxon>
        <taxon>Dikarya</taxon>
        <taxon>Ascomycota</taxon>
        <taxon>Pezizomycotina</taxon>
        <taxon>Leotiomycetes</taxon>
        <taxon>Helotiales</taxon>
        <taxon>Dermateaceae</taxon>
        <taxon>Coleophoma</taxon>
    </lineage>
</organism>
<dbReference type="GO" id="GO:0000981">
    <property type="term" value="F:DNA-binding transcription factor activity, RNA polymerase II-specific"/>
    <property type="evidence" value="ECO:0007669"/>
    <property type="project" value="InterPro"/>
</dbReference>
<evidence type="ECO:0000256" key="6">
    <source>
        <dbReference type="SAM" id="MobiDB-lite"/>
    </source>
</evidence>
<dbReference type="EMBL" id="PDLM01000013">
    <property type="protein sequence ID" value="RDW63567.1"/>
    <property type="molecule type" value="Genomic_DNA"/>
</dbReference>
<dbReference type="AlphaFoldDB" id="A0A3D8QP52"/>
<keyword evidence="4" id="KW-0804">Transcription</keyword>